<evidence type="ECO:0000256" key="3">
    <source>
        <dbReference type="ARBA" id="ARBA00022475"/>
    </source>
</evidence>
<evidence type="ECO:0000313" key="10">
    <source>
        <dbReference type="EMBL" id="HBP28949.1"/>
    </source>
</evidence>
<feature type="transmembrane region" description="Helical" evidence="9">
    <location>
        <begin position="150"/>
        <end position="173"/>
    </location>
</feature>
<keyword evidence="4 9" id="KW-0812">Transmembrane</keyword>
<comment type="caution">
    <text evidence="10">The sequence shown here is derived from an EMBL/GenBank/DDBJ whole genome shotgun (WGS) entry which is preliminary data.</text>
</comment>
<evidence type="ECO:0000313" key="11">
    <source>
        <dbReference type="Proteomes" id="UP000264036"/>
    </source>
</evidence>
<dbReference type="InterPro" id="IPR001851">
    <property type="entry name" value="ABC_transp_permease"/>
</dbReference>
<feature type="transmembrane region" description="Helical" evidence="9">
    <location>
        <begin position="284"/>
        <end position="306"/>
    </location>
</feature>
<feature type="transmembrane region" description="Helical" evidence="9">
    <location>
        <begin position="318"/>
        <end position="338"/>
    </location>
</feature>
<organism evidence="10 11">
    <name type="scientific">Advenella kashmirensis</name>
    <dbReference type="NCBI Taxonomy" id="310575"/>
    <lineage>
        <taxon>Bacteria</taxon>
        <taxon>Pseudomonadati</taxon>
        <taxon>Pseudomonadota</taxon>
        <taxon>Betaproteobacteria</taxon>
        <taxon>Burkholderiales</taxon>
        <taxon>Alcaligenaceae</taxon>
    </lineage>
</organism>
<dbReference type="GO" id="GO:0005886">
    <property type="term" value="C:plasma membrane"/>
    <property type="evidence" value="ECO:0007669"/>
    <property type="project" value="UniProtKB-SubCell"/>
</dbReference>
<dbReference type="CDD" id="cd06582">
    <property type="entry name" value="TM_PBP1_LivH_like"/>
    <property type="match status" value="1"/>
</dbReference>
<keyword evidence="3" id="KW-1003">Cell membrane</keyword>
<keyword evidence="2" id="KW-0813">Transport</keyword>
<evidence type="ECO:0000256" key="2">
    <source>
        <dbReference type="ARBA" id="ARBA00022448"/>
    </source>
</evidence>
<dbReference type="EMBL" id="DOEK01000009">
    <property type="protein sequence ID" value="HBP28949.1"/>
    <property type="molecule type" value="Genomic_DNA"/>
</dbReference>
<name>A0A356LDP1_9BURK</name>
<comment type="subcellular location">
    <subcellularLocation>
        <location evidence="1">Cell membrane</location>
        <topology evidence="1">Multi-pass membrane protein</topology>
    </subcellularLocation>
</comment>
<sequence length="351" mass="37270">MDWEVAYMLTVDGLSNGAVYLLAGIGLVMVFSVTRVIFVPFGDVAAFAALSLASLQAGVVPPTIGLVIVLAVVALAVEMVSLARTHAWRNIPRAIACWGVAPLVPCLLAWSIVGRTDSMLIQIAAAVLLVTPIIPLIARIALQPIADASSLILLIVSLSIHFLFVGLGLLFFGPEGFRTESFTDLDIALFGNFTLSGQVALTIAVAIVLSIMFYLFFEFTLTGKALRATSVNRVGARIVGIRPVKTATLVYLFASILAGMIGVLISPVNTIYYDSGFMLGLKAFVGAIIGGMVSYPLTMVGSLAVGIVESFSSFWNGALKEVIVFGLLIPVLMVRSVLTAHDEDSNEEIDE</sequence>
<dbReference type="PANTHER" id="PTHR11795">
    <property type="entry name" value="BRANCHED-CHAIN AMINO ACID TRANSPORT SYSTEM PERMEASE PROTEIN LIVH"/>
    <property type="match status" value="1"/>
</dbReference>
<keyword evidence="5" id="KW-0029">Amino-acid transport</keyword>
<evidence type="ECO:0000256" key="6">
    <source>
        <dbReference type="ARBA" id="ARBA00022989"/>
    </source>
</evidence>
<accession>A0A356LDP1</accession>
<evidence type="ECO:0000256" key="4">
    <source>
        <dbReference type="ARBA" id="ARBA00022692"/>
    </source>
</evidence>
<gene>
    <name evidence="10" type="ORF">DD666_05980</name>
</gene>
<evidence type="ECO:0000256" key="8">
    <source>
        <dbReference type="ARBA" id="ARBA00037998"/>
    </source>
</evidence>
<dbReference type="Proteomes" id="UP000264036">
    <property type="component" value="Unassembled WGS sequence"/>
</dbReference>
<dbReference type="GO" id="GO:0022857">
    <property type="term" value="F:transmembrane transporter activity"/>
    <property type="evidence" value="ECO:0007669"/>
    <property type="project" value="InterPro"/>
</dbReference>
<reference evidence="10 11" key="1">
    <citation type="journal article" date="2018" name="Nat. Biotechnol.">
        <title>A standardized bacterial taxonomy based on genome phylogeny substantially revises the tree of life.</title>
        <authorList>
            <person name="Parks D.H."/>
            <person name="Chuvochina M."/>
            <person name="Waite D.W."/>
            <person name="Rinke C."/>
            <person name="Skarshewski A."/>
            <person name="Chaumeil P.A."/>
            <person name="Hugenholtz P."/>
        </authorList>
    </citation>
    <scope>NUCLEOTIDE SEQUENCE [LARGE SCALE GENOMIC DNA]</scope>
    <source>
        <strain evidence="10">UBA10707</strain>
    </source>
</reference>
<dbReference type="Pfam" id="PF02653">
    <property type="entry name" value="BPD_transp_2"/>
    <property type="match status" value="1"/>
</dbReference>
<protein>
    <submittedName>
        <fullName evidence="10">Branched-chain amino acid ABC transporter permease</fullName>
    </submittedName>
</protein>
<evidence type="ECO:0000256" key="9">
    <source>
        <dbReference type="SAM" id="Phobius"/>
    </source>
</evidence>
<dbReference type="PANTHER" id="PTHR11795:SF450">
    <property type="entry name" value="ABC TRANSPORTER PERMEASE PROTEIN"/>
    <property type="match status" value="1"/>
</dbReference>
<keyword evidence="7 9" id="KW-0472">Membrane</keyword>
<feature type="transmembrane region" description="Helical" evidence="9">
    <location>
        <begin position="249"/>
        <end position="272"/>
    </location>
</feature>
<feature type="transmembrane region" description="Helical" evidence="9">
    <location>
        <begin position="63"/>
        <end position="83"/>
    </location>
</feature>
<dbReference type="InterPro" id="IPR052157">
    <property type="entry name" value="BCAA_transport_permease"/>
</dbReference>
<evidence type="ECO:0000256" key="1">
    <source>
        <dbReference type="ARBA" id="ARBA00004651"/>
    </source>
</evidence>
<evidence type="ECO:0000256" key="5">
    <source>
        <dbReference type="ARBA" id="ARBA00022970"/>
    </source>
</evidence>
<feature type="transmembrane region" description="Helical" evidence="9">
    <location>
        <begin position="119"/>
        <end position="138"/>
    </location>
</feature>
<feature type="transmembrane region" description="Helical" evidence="9">
    <location>
        <begin position="193"/>
        <end position="217"/>
    </location>
</feature>
<dbReference type="GO" id="GO:0006865">
    <property type="term" value="P:amino acid transport"/>
    <property type="evidence" value="ECO:0007669"/>
    <property type="project" value="UniProtKB-KW"/>
</dbReference>
<feature type="transmembrane region" description="Helical" evidence="9">
    <location>
        <begin position="95"/>
        <end position="113"/>
    </location>
</feature>
<evidence type="ECO:0000256" key="7">
    <source>
        <dbReference type="ARBA" id="ARBA00023136"/>
    </source>
</evidence>
<dbReference type="AlphaFoldDB" id="A0A356LDP1"/>
<feature type="transmembrane region" description="Helical" evidence="9">
    <location>
        <begin position="6"/>
        <end position="30"/>
    </location>
</feature>
<proteinExistence type="inferred from homology"/>
<comment type="similarity">
    <text evidence="8">Belongs to the binding-protein-dependent transport system permease family. LivHM subfamily.</text>
</comment>
<keyword evidence="6 9" id="KW-1133">Transmembrane helix</keyword>